<keyword evidence="2" id="KW-1185">Reference proteome</keyword>
<protein>
    <submittedName>
        <fullName evidence="1">Uncharacterized protein</fullName>
    </submittedName>
</protein>
<dbReference type="EMBL" id="MU864529">
    <property type="protein sequence ID" value="KAK4183714.1"/>
    <property type="molecule type" value="Genomic_DNA"/>
</dbReference>
<gene>
    <name evidence="1" type="ORF">QBC35DRAFT_507486</name>
</gene>
<dbReference type="Proteomes" id="UP001302126">
    <property type="component" value="Unassembled WGS sequence"/>
</dbReference>
<evidence type="ECO:0000313" key="1">
    <source>
        <dbReference type="EMBL" id="KAK4183714.1"/>
    </source>
</evidence>
<evidence type="ECO:0000313" key="2">
    <source>
        <dbReference type="Proteomes" id="UP001302126"/>
    </source>
</evidence>
<organism evidence="1 2">
    <name type="scientific">Podospora australis</name>
    <dbReference type="NCBI Taxonomy" id="1536484"/>
    <lineage>
        <taxon>Eukaryota</taxon>
        <taxon>Fungi</taxon>
        <taxon>Dikarya</taxon>
        <taxon>Ascomycota</taxon>
        <taxon>Pezizomycotina</taxon>
        <taxon>Sordariomycetes</taxon>
        <taxon>Sordariomycetidae</taxon>
        <taxon>Sordariales</taxon>
        <taxon>Podosporaceae</taxon>
        <taxon>Podospora</taxon>
    </lineage>
</organism>
<reference evidence="1" key="2">
    <citation type="submission" date="2023-05" db="EMBL/GenBank/DDBJ databases">
        <authorList>
            <consortium name="Lawrence Berkeley National Laboratory"/>
            <person name="Steindorff A."/>
            <person name="Hensen N."/>
            <person name="Bonometti L."/>
            <person name="Westerberg I."/>
            <person name="Brannstrom I.O."/>
            <person name="Guillou S."/>
            <person name="Cros-Aarteil S."/>
            <person name="Calhoun S."/>
            <person name="Haridas S."/>
            <person name="Kuo A."/>
            <person name="Mondo S."/>
            <person name="Pangilinan J."/>
            <person name="Riley R."/>
            <person name="Labutti K."/>
            <person name="Andreopoulos B."/>
            <person name="Lipzen A."/>
            <person name="Chen C."/>
            <person name="Yanf M."/>
            <person name="Daum C."/>
            <person name="Ng V."/>
            <person name="Clum A."/>
            <person name="Ohm R."/>
            <person name="Martin F."/>
            <person name="Silar P."/>
            <person name="Natvig D."/>
            <person name="Lalanne C."/>
            <person name="Gautier V."/>
            <person name="Ament-Velasquez S.L."/>
            <person name="Kruys A."/>
            <person name="Hutchinson M.I."/>
            <person name="Powell A.J."/>
            <person name="Barry K."/>
            <person name="Miller A.N."/>
            <person name="Grigoriev I.V."/>
            <person name="Debuchy R."/>
            <person name="Gladieux P."/>
            <person name="Thoren M.H."/>
            <person name="Johannesson H."/>
        </authorList>
    </citation>
    <scope>NUCLEOTIDE SEQUENCE</scope>
    <source>
        <strain evidence="1">PSN309</strain>
    </source>
</reference>
<name>A0AAN7AEK4_9PEZI</name>
<proteinExistence type="predicted"/>
<dbReference type="AlphaFoldDB" id="A0AAN7AEK4"/>
<comment type="caution">
    <text evidence="1">The sequence shown here is derived from an EMBL/GenBank/DDBJ whole genome shotgun (WGS) entry which is preliminary data.</text>
</comment>
<reference evidence="1" key="1">
    <citation type="journal article" date="2023" name="Mol. Phylogenet. Evol.">
        <title>Genome-scale phylogeny and comparative genomics of the fungal order Sordariales.</title>
        <authorList>
            <person name="Hensen N."/>
            <person name="Bonometti L."/>
            <person name="Westerberg I."/>
            <person name="Brannstrom I.O."/>
            <person name="Guillou S."/>
            <person name="Cros-Aarteil S."/>
            <person name="Calhoun S."/>
            <person name="Haridas S."/>
            <person name="Kuo A."/>
            <person name="Mondo S."/>
            <person name="Pangilinan J."/>
            <person name="Riley R."/>
            <person name="LaButti K."/>
            <person name="Andreopoulos B."/>
            <person name="Lipzen A."/>
            <person name="Chen C."/>
            <person name="Yan M."/>
            <person name="Daum C."/>
            <person name="Ng V."/>
            <person name="Clum A."/>
            <person name="Steindorff A."/>
            <person name="Ohm R.A."/>
            <person name="Martin F."/>
            <person name="Silar P."/>
            <person name="Natvig D.O."/>
            <person name="Lalanne C."/>
            <person name="Gautier V."/>
            <person name="Ament-Velasquez S.L."/>
            <person name="Kruys A."/>
            <person name="Hutchinson M.I."/>
            <person name="Powell A.J."/>
            <person name="Barry K."/>
            <person name="Miller A.N."/>
            <person name="Grigoriev I.V."/>
            <person name="Debuchy R."/>
            <person name="Gladieux P."/>
            <person name="Hiltunen Thoren M."/>
            <person name="Johannesson H."/>
        </authorList>
    </citation>
    <scope>NUCLEOTIDE SEQUENCE</scope>
    <source>
        <strain evidence="1">PSN309</strain>
    </source>
</reference>
<accession>A0AAN7AEK4</accession>
<sequence length="286" mass="32777">MSFFIQCMEVDKPLQPASSLVPFFISFSFLQTRALRFRACTFPYLKKIFARGPFAIQQRSLCGLPCTLNLRLFLSIIHLRNIKRSLTSAKRTGNSWPLRCEKIRRPGPRLLPSRSHPTRSPKEATASILRENLSLYPRPKNKKRGEFCLCPIGRISEEARAQRLPSPHPCMSRVVGHQQIGNMADEATPPRAQQRPGLTANAIVHTGRNAERGRDYLMRMFLNPCTAGDHRWRREISWILLWGRSRATGYEAVSLRQERLVARSRARARARMRSILRALEPNLPPS</sequence>